<dbReference type="AlphaFoldDB" id="S2L9S0"/>
<dbReference type="eggNOG" id="COG3039">
    <property type="taxonomic scope" value="Bacteria"/>
</dbReference>
<dbReference type="InterPro" id="IPR008490">
    <property type="entry name" value="Transposase_InsH_N"/>
</dbReference>
<feature type="compositionally biased region" description="Basic and acidic residues" evidence="1">
    <location>
        <begin position="169"/>
        <end position="195"/>
    </location>
</feature>
<dbReference type="PANTHER" id="PTHR35604">
    <property type="entry name" value="TRANSPOSASE INSH FOR INSERTION SEQUENCE ELEMENT IS5A-RELATED"/>
    <property type="match status" value="1"/>
</dbReference>
<feature type="domain" description="Transposase InsH N-terminal" evidence="2">
    <location>
        <begin position="3"/>
        <end position="100"/>
    </location>
</feature>
<dbReference type="Proteomes" id="UP000014463">
    <property type="component" value="Unassembled WGS sequence"/>
</dbReference>
<reference evidence="3 4" key="1">
    <citation type="journal article" date="2013" name="Genome Announc.">
        <title>Draft genome sequence of the moderately halophilic gammaproteobacterium Halomonas anticariensis FP35.</title>
        <authorList>
            <person name="Tahrioui A."/>
            <person name="Quesada E."/>
            <person name="Llamas I."/>
        </authorList>
    </citation>
    <scope>NUCLEOTIDE SEQUENCE [LARGE SCALE GENOMIC DNA]</scope>
    <source>
        <strain evidence="4">DSM 16096 / CECT 5854 / LMG 22089 / FP35</strain>
    </source>
</reference>
<gene>
    <name evidence="3" type="ORF">L861_00095</name>
</gene>
<feature type="non-terminal residue" evidence="3">
    <location>
        <position position="242"/>
    </location>
</feature>
<evidence type="ECO:0000313" key="4">
    <source>
        <dbReference type="Proteomes" id="UP000014463"/>
    </source>
</evidence>
<evidence type="ECO:0000259" key="2">
    <source>
        <dbReference type="Pfam" id="PF05598"/>
    </source>
</evidence>
<comment type="caution">
    <text evidence="3">The sequence shown here is derived from an EMBL/GenBank/DDBJ whole genome shotgun (WGS) entry which is preliminary data.</text>
</comment>
<accession>S2L9S0</accession>
<name>S2L9S0_LITA3</name>
<dbReference type="Pfam" id="PF05598">
    <property type="entry name" value="DUF772"/>
    <property type="match status" value="1"/>
</dbReference>
<evidence type="ECO:0000313" key="3">
    <source>
        <dbReference type="EMBL" id="EPC04639.1"/>
    </source>
</evidence>
<dbReference type="EMBL" id="ASTJ01000010">
    <property type="protein sequence ID" value="EPC04639.1"/>
    <property type="molecule type" value="Genomic_DNA"/>
</dbReference>
<feature type="region of interest" description="Disordered" evidence="1">
    <location>
        <begin position="169"/>
        <end position="202"/>
    </location>
</feature>
<sequence>MVTLEELVPSDHLLRRIDAIIDFSFIRDETRHLYCEDNGRPALDPVLLFKALFIGYLFGIRSERQLVRELQVNVAYRWFLGLRLTDKVPDASTFSQNRRRRFRDSDIAQRLFDHVVEQAMQQGLVGGRVLYTDSTHIKANANRRRFTMQEVETTPQAYLAELEEAVVADREAHGKKPLPPRREAEPEPTAKKISDTDPDSGYMVREGKPKGFFYLDHRTVDGRHAIITDVHITPASVHDSVP</sequence>
<protein>
    <recommendedName>
        <fullName evidence="2">Transposase InsH N-terminal domain-containing protein</fullName>
    </recommendedName>
</protein>
<proteinExistence type="predicted"/>
<evidence type="ECO:0000256" key="1">
    <source>
        <dbReference type="SAM" id="MobiDB-lite"/>
    </source>
</evidence>
<dbReference type="PANTHER" id="PTHR35604:SF2">
    <property type="entry name" value="TRANSPOSASE INSH FOR INSERTION SEQUENCE ELEMENT IS5A-RELATED"/>
    <property type="match status" value="1"/>
</dbReference>
<keyword evidence="4" id="KW-1185">Reference proteome</keyword>
<organism evidence="3 4">
    <name type="scientific">Litchfieldella anticariensis (strain DSM 16096 / CECT 5854 / CIP 108499 / LMG 22089 / FP35)</name>
    <name type="common">Halomonas anticariensis</name>
    <dbReference type="NCBI Taxonomy" id="1121939"/>
    <lineage>
        <taxon>Bacteria</taxon>
        <taxon>Pseudomonadati</taxon>
        <taxon>Pseudomonadota</taxon>
        <taxon>Gammaproteobacteria</taxon>
        <taxon>Oceanospirillales</taxon>
        <taxon>Halomonadaceae</taxon>
        <taxon>Litchfieldella</taxon>
    </lineage>
</organism>